<reference evidence="1" key="2">
    <citation type="submission" date="2024-10" db="UniProtKB">
        <authorList>
            <consortium name="EnsemblProtists"/>
        </authorList>
    </citation>
    <scope>IDENTIFICATION</scope>
</reference>
<dbReference type="KEGG" id="ehx:EMIHUDRAFT_368720"/>
<proteinExistence type="predicted"/>
<dbReference type="RefSeq" id="XP_005773894.1">
    <property type="nucleotide sequence ID" value="XM_005773837.1"/>
</dbReference>
<protein>
    <submittedName>
        <fullName evidence="1">Uncharacterized protein</fullName>
    </submittedName>
</protein>
<evidence type="ECO:0000313" key="1">
    <source>
        <dbReference type="EnsemblProtists" id="EOD21465"/>
    </source>
</evidence>
<dbReference type="eggNOG" id="ENOG502SAEN">
    <property type="taxonomic scope" value="Eukaryota"/>
</dbReference>
<dbReference type="Proteomes" id="UP000013827">
    <property type="component" value="Unassembled WGS sequence"/>
</dbReference>
<organism evidence="1 2">
    <name type="scientific">Emiliania huxleyi (strain CCMP1516)</name>
    <dbReference type="NCBI Taxonomy" id="280463"/>
    <lineage>
        <taxon>Eukaryota</taxon>
        <taxon>Haptista</taxon>
        <taxon>Haptophyta</taxon>
        <taxon>Prymnesiophyceae</taxon>
        <taxon>Isochrysidales</taxon>
        <taxon>Noelaerhabdaceae</taxon>
        <taxon>Emiliania</taxon>
    </lineage>
</organism>
<dbReference type="GeneID" id="17267007"/>
<dbReference type="HOGENOM" id="CLU_1700132_0_0_1"/>
<accession>A0A0D3JD80</accession>
<dbReference type="AlphaFoldDB" id="A0A0D3JD80"/>
<dbReference type="PaxDb" id="2903-EOD21465"/>
<name>A0A0D3JD80_EMIH1</name>
<evidence type="ECO:0000313" key="2">
    <source>
        <dbReference type="Proteomes" id="UP000013827"/>
    </source>
</evidence>
<reference evidence="2" key="1">
    <citation type="journal article" date="2013" name="Nature">
        <title>Pan genome of the phytoplankton Emiliania underpins its global distribution.</title>
        <authorList>
            <person name="Read B.A."/>
            <person name="Kegel J."/>
            <person name="Klute M.J."/>
            <person name="Kuo A."/>
            <person name="Lefebvre S.C."/>
            <person name="Maumus F."/>
            <person name="Mayer C."/>
            <person name="Miller J."/>
            <person name="Monier A."/>
            <person name="Salamov A."/>
            <person name="Young J."/>
            <person name="Aguilar M."/>
            <person name="Claverie J.M."/>
            <person name="Frickenhaus S."/>
            <person name="Gonzalez K."/>
            <person name="Herman E.K."/>
            <person name="Lin Y.C."/>
            <person name="Napier J."/>
            <person name="Ogata H."/>
            <person name="Sarno A.F."/>
            <person name="Shmutz J."/>
            <person name="Schroeder D."/>
            <person name="de Vargas C."/>
            <person name="Verret F."/>
            <person name="von Dassow P."/>
            <person name="Valentin K."/>
            <person name="Van de Peer Y."/>
            <person name="Wheeler G."/>
            <person name="Dacks J.B."/>
            <person name="Delwiche C.F."/>
            <person name="Dyhrman S.T."/>
            <person name="Glockner G."/>
            <person name="John U."/>
            <person name="Richards T."/>
            <person name="Worden A.Z."/>
            <person name="Zhang X."/>
            <person name="Grigoriev I.V."/>
            <person name="Allen A.E."/>
            <person name="Bidle K."/>
            <person name="Borodovsky M."/>
            <person name="Bowler C."/>
            <person name="Brownlee C."/>
            <person name="Cock J.M."/>
            <person name="Elias M."/>
            <person name="Gladyshev V.N."/>
            <person name="Groth M."/>
            <person name="Guda C."/>
            <person name="Hadaegh A."/>
            <person name="Iglesias-Rodriguez M.D."/>
            <person name="Jenkins J."/>
            <person name="Jones B.M."/>
            <person name="Lawson T."/>
            <person name="Leese F."/>
            <person name="Lindquist E."/>
            <person name="Lobanov A."/>
            <person name="Lomsadze A."/>
            <person name="Malik S.B."/>
            <person name="Marsh M.E."/>
            <person name="Mackinder L."/>
            <person name="Mock T."/>
            <person name="Mueller-Roeber B."/>
            <person name="Pagarete A."/>
            <person name="Parker M."/>
            <person name="Probert I."/>
            <person name="Quesneville H."/>
            <person name="Raines C."/>
            <person name="Rensing S.A."/>
            <person name="Riano-Pachon D.M."/>
            <person name="Richier S."/>
            <person name="Rokitta S."/>
            <person name="Shiraiwa Y."/>
            <person name="Soanes D.M."/>
            <person name="van der Giezen M."/>
            <person name="Wahlund T.M."/>
            <person name="Williams B."/>
            <person name="Wilson W."/>
            <person name="Wolfe G."/>
            <person name="Wurch L.L."/>
        </authorList>
    </citation>
    <scope>NUCLEOTIDE SEQUENCE</scope>
</reference>
<keyword evidence="2" id="KW-1185">Reference proteome</keyword>
<sequence length="155" mass="17293">TRQLLLPAAVGNVQGTLHVSTTRTTQPLRDAQNHVPAAYVIVRDFLSTDEVHKLHAWFVDPVSPATATTFDGEPLDAAAKTMEPTVLQLYGQPEPLERRFPSIFQRLLALKDVVGRALGLDEEELDEVTYAQDVRHITYHAKHGCPWHVDDPVSH</sequence>
<dbReference type="EnsemblProtists" id="EOD21465">
    <property type="protein sequence ID" value="EOD21465"/>
    <property type="gene ID" value="EMIHUDRAFT_368720"/>
</dbReference>